<dbReference type="Proteomes" id="UP000324298">
    <property type="component" value="Unassembled WGS sequence"/>
</dbReference>
<accession>A0A5A9XKI2</accession>
<dbReference type="InterPro" id="IPR000639">
    <property type="entry name" value="Epox_hydrolase-like"/>
</dbReference>
<keyword evidence="2" id="KW-0378">Hydrolase</keyword>
<dbReference type="AlphaFoldDB" id="A0A5A9XKI2"/>
<name>A0A5A9XKI2_9BACT</name>
<feature type="domain" description="AB hydrolase-1" evidence="1">
    <location>
        <begin position="33"/>
        <end position="270"/>
    </location>
</feature>
<dbReference type="EMBL" id="SRSD01000003">
    <property type="protein sequence ID" value="KAA0893424.1"/>
    <property type="molecule type" value="Genomic_DNA"/>
</dbReference>
<sequence length="283" mass="31560">MADQTLEAGEGYFHPFSGDGIHYRVVGSGRRHILFLHGFAASLHTWDDLAPFFPADEYTLHLLDLKGHGGSLKQCRGDYSTRHNARIVCAYIRSRALNSVSVVGHSFGGLVGMSAALDCPQISRLVLIDSPGFPQAFPRFMRILRIPFLGPLFMAFLSPRRLARKGLESVFYRHERITERLVERYAAGYGGLVAAHALAETVRQMIPDDAEQMTCRYAGLAIPVQILWGEHDRVVKPWQGHKLHQEIAGSRLTIIADCGHNPHEERPERTSNLIRAFLAGEPG</sequence>
<evidence type="ECO:0000313" key="2">
    <source>
        <dbReference type="EMBL" id="KAA0893424.1"/>
    </source>
</evidence>
<dbReference type="InterPro" id="IPR029058">
    <property type="entry name" value="AB_hydrolase_fold"/>
</dbReference>
<dbReference type="PANTHER" id="PTHR43689">
    <property type="entry name" value="HYDROLASE"/>
    <property type="match status" value="1"/>
</dbReference>
<dbReference type="OrthoDB" id="5342129at2"/>
<comment type="caution">
    <text evidence="2">The sequence shown here is derived from an EMBL/GenBank/DDBJ whole genome shotgun (WGS) entry which is preliminary data.</text>
</comment>
<dbReference type="GO" id="GO:0016787">
    <property type="term" value="F:hydrolase activity"/>
    <property type="evidence" value="ECO:0007669"/>
    <property type="project" value="UniProtKB-KW"/>
</dbReference>
<dbReference type="SUPFAM" id="SSF53474">
    <property type="entry name" value="alpha/beta-Hydrolases"/>
    <property type="match status" value="1"/>
</dbReference>
<dbReference type="RefSeq" id="WP_149306739.1">
    <property type="nucleotide sequence ID" value="NZ_SRSD01000003.1"/>
</dbReference>
<dbReference type="PANTHER" id="PTHR43689:SF8">
    <property type="entry name" value="ALPHA_BETA-HYDROLASES SUPERFAMILY PROTEIN"/>
    <property type="match status" value="1"/>
</dbReference>
<dbReference type="Gene3D" id="3.40.50.1820">
    <property type="entry name" value="alpha/beta hydrolase"/>
    <property type="match status" value="1"/>
</dbReference>
<evidence type="ECO:0000259" key="1">
    <source>
        <dbReference type="Pfam" id="PF12697"/>
    </source>
</evidence>
<reference evidence="2 3" key="1">
    <citation type="submission" date="2019-04" db="EMBL/GenBank/DDBJ databases">
        <title>Geobacter ruber sp. nov., ferric-reducing bacteria isolated from paddy soil.</title>
        <authorList>
            <person name="Xu Z."/>
            <person name="Masuda Y."/>
            <person name="Itoh H."/>
            <person name="Senoo K."/>
        </authorList>
    </citation>
    <scope>NUCLEOTIDE SEQUENCE [LARGE SCALE GENOMIC DNA]</scope>
    <source>
        <strain evidence="2 3">Red88</strain>
    </source>
</reference>
<proteinExistence type="predicted"/>
<keyword evidence="3" id="KW-1185">Reference proteome</keyword>
<dbReference type="InterPro" id="IPR000073">
    <property type="entry name" value="AB_hydrolase_1"/>
</dbReference>
<protein>
    <submittedName>
        <fullName evidence="2">Alpha/beta hydrolase</fullName>
    </submittedName>
</protein>
<dbReference type="PRINTS" id="PR00412">
    <property type="entry name" value="EPOXHYDRLASE"/>
</dbReference>
<evidence type="ECO:0000313" key="3">
    <source>
        <dbReference type="Proteomes" id="UP000324298"/>
    </source>
</evidence>
<organism evidence="2 3">
    <name type="scientific">Oryzomonas rubra</name>
    <dbReference type="NCBI Taxonomy" id="2509454"/>
    <lineage>
        <taxon>Bacteria</taxon>
        <taxon>Pseudomonadati</taxon>
        <taxon>Thermodesulfobacteriota</taxon>
        <taxon>Desulfuromonadia</taxon>
        <taxon>Geobacterales</taxon>
        <taxon>Geobacteraceae</taxon>
        <taxon>Oryzomonas</taxon>
    </lineage>
</organism>
<dbReference type="Pfam" id="PF12697">
    <property type="entry name" value="Abhydrolase_6"/>
    <property type="match status" value="1"/>
</dbReference>
<gene>
    <name evidence="2" type="ORF">ET418_06340</name>
</gene>